<feature type="transmembrane region" description="Helical" evidence="1">
    <location>
        <begin position="68"/>
        <end position="92"/>
    </location>
</feature>
<keyword evidence="2" id="KW-0378">Hydrolase</keyword>
<dbReference type="OrthoDB" id="9808543at2"/>
<evidence type="ECO:0000313" key="2">
    <source>
        <dbReference type="EMBL" id="SHK49399.1"/>
    </source>
</evidence>
<dbReference type="AlphaFoldDB" id="A0A1M6SXK3"/>
<dbReference type="Gene3D" id="3.40.50.1820">
    <property type="entry name" value="alpha/beta hydrolase"/>
    <property type="match status" value="1"/>
</dbReference>
<dbReference type="RefSeq" id="WP_073276621.1">
    <property type="nucleotide sequence ID" value="NZ_FRAC01000012.1"/>
</dbReference>
<proteinExistence type="predicted"/>
<dbReference type="PANTHER" id="PTHR33428:SF14">
    <property type="entry name" value="CARBOXYLESTERASE TYPE B DOMAIN-CONTAINING PROTEIN"/>
    <property type="match status" value="1"/>
</dbReference>
<dbReference type="STRING" id="1121322.SAMN02745136_02637"/>
<keyword evidence="1" id="KW-1133">Transmembrane helix</keyword>
<dbReference type="GO" id="GO:0016787">
    <property type="term" value="F:hydrolase activity"/>
    <property type="evidence" value="ECO:0007669"/>
    <property type="project" value="UniProtKB-KW"/>
</dbReference>
<dbReference type="InterPro" id="IPR029058">
    <property type="entry name" value="AB_hydrolase_fold"/>
</dbReference>
<keyword evidence="1" id="KW-0812">Transmembrane</keyword>
<dbReference type="ESTHER" id="9firm-a0a1m6sxk3">
    <property type="family name" value="Chlorophyllase"/>
</dbReference>
<dbReference type="Gene3D" id="2.60.120.430">
    <property type="entry name" value="Galactose-binding lectin"/>
    <property type="match status" value="1"/>
</dbReference>
<evidence type="ECO:0000313" key="3">
    <source>
        <dbReference type="Proteomes" id="UP000184386"/>
    </source>
</evidence>
<protein>
    <submittedName>
        <fullName evidence="2">Alpha/beta hydrolase family protein</fullName>
    </submittedName>
</protein>
<feature type="transmembrane region" description="Helical" evidence="1">
    <location>
        <begin position="164"/>
        <end position="183"/>
    </location>
</feature>
<dbReference type="SUPFAM" id="SSF53474">
    <property type="entry name" value="alpha/beta-Hydrolases"/>
    <property type="match status" value="1"/>
</dbReference>
<feature type="transmembrane region" description="Helical" evidence="1">
    <location>
        <begin position="104"/>
        <end position="120"/>
    </location>
</feature>
<keyword evidence="3" id="KW-1185">Reference proteome</keyword>
<dbReference type="InterPro" id="IPR017395">
    <property type="entry name" value="Chlorophyllase-like"/>
</dbReference>
<dbReference type="EMBL" id="FRAC01000012">
    <property type="protein sequence ID" value="SHK49399.1"/>
    <property type="molecule type" value="Genomic_DNA"/>
</dbReference>
<evidence type="ECO:0000256" key="1">
    <source>
        <dbReference type="SAM" id="Phobius"/>
    </source>
</evidence>
<name>A0A1M6SXK3_9FIRM</name>
<gene>
    <name evidence="2" type="ORF">SAMN02745136_02637</name>
</gene>
<feature type="transmembrane region" description="Helical" evidence="1">
    <location>
        <begin position="44"/>
        <end position="62"/>
    </location>
</feature>
<reference evidence="2 3" key="1">
    <citation type="submission" date="2016-11" db="EMBL/GenBank/DDBJ databases">
        <authorList>
            <person name="Jaros S."/>
            <person name="Januszkiewicz K."/>
            <person name="Wedrychowicz H."/>
        </authorList>
    </citation>
    <scope>NUCLEOTIDE SEQUENCE [LARGE SCALE GENOMIC DNA]</scope>
    <source>
        <strain evidence="2 3">DSM 15929</strain>
    </source>
</reference>
<keyword evidence="1" id="KW-0472">Membrane</keyword>
<dbReference type="Proteomes" id="UP000184386">
    <property type="component" value="Unassembled WGS sequence"/>
</dbReference>
<accession>A0A1M6SXK3</accession>
<dbReference type="PANTHER" id="PTHR33428">
    <property type="entry name" value="CHLOROPHYLLASE-2, CHLOROPLASTIC"/>
    <property type="match status" value="1"/>
</dbReference>
<dbReference type="Pfam" id="PF07224">
    <property type="entry name" value="Chlorophyllase"/>
    <property type="match status" value="1"/>
</dbReference>
<organism evidence="2 3">
    <name type="scientific">Anaerocolumna jejuensis DSM 15929</name>
    <dbReference type="NCBI Taxonomy" id="1121322"/>
    <lineage>
        <taxon>Bacteria</taxon>
        <taxon>Bacillati</taxon>
        <taxon>Bacillota</taxon>
        <taxon>Clostridia</taxon>
        <taxon>Lachnospirales</taxon>
        <taxon>Lachnospiraceae</taxon>
        <taxon>Anaerocolumna</taxon>
    </lineage>
</organism>
<sequence length="744" mass="84383">MSSNFKIKPIVKTVIKNVKKLFGKLIEKIKSWEHRNFRGTGKPLAPFTDIITGILLALMFLESGLPKFLGVLLAFAVFFLLLNLLRVILLPFLKIAQKLSARSIYLLVELFLVLSYLWEISSGSGGDSAYKLSQVLAVFLALAFLIFIRSFYAVFGLHRKSPSLLIILTFSFLITAAGTWFAAGSGFSYPYVSNYLSIQKDKQASGTEEAPAFGPLETASIEYGIGGEEIKSRNTNLSSYVDYTGFSKKLRDFYWGYSIDTVPLKGKVWYPREGQNYPVMFIVHGNHIMTADSYLGYSYLGEYLASYGYVVVSVDESFLNGYLDKGLSGENDARAILLLENMREMEKDNNQKDNPLYNKMDFEKLTLAGHSRGGEAVSIAALYNTLKVLPDNGNIRLTYDFDIKSLIAIAPCSDQYRPSGRDVELKDVNYLLIHGSNDQDVSYMMGEKQYHNISFTGVNDYFKAFLYIADANHGQFNSEWGRFDLSTPFHMMLNTKNLISENKQQNTLKTAVKNFLDATIKQDNEARSFFSDYNKLRSQLPENLYLNGYEASTLQNLCSYEEDTDLTTATVENVSLSSLGASYWYETRLFYELDGPDRDNYALAYAWKNSLSSYYEMQFTPPYEEKGSFFQFDIMDDREYPKGQKKISPLDLTVNITDTKGETAHALLSDFARVYPSLPVITTKLQFITNSPVYKHYFQTVRIPKTAFQKSNEKLDLSSIKSISFHFDKLNTGNIKLDNIGFTN</sequence>
<feature type="transmembrane region" description="Helical" evidence="1">
    <location>
        <begin position="132"/>
        <end position="152"/>
    </location>
</feature>